<protein>
    <submittedName>
        <fullName evidence="1">Uncharacterized protein</fullName>
    </submittedName>
</protein>
<dbReference type="RefSeq" id="WP_143905757.1">
    <property type="nucleotide sequence ID" value="NZ_CP041765.1"/>
</dbReference>
<proteinExistence type="predicted"/>
<dbReference type="AlphaFoldDB" id="A0A516WZI0"/>
<sequence length="73" mass="8355">MLLDRDLGIGVLQDDDLTTRLVYTPPTWDDHLLEAAPPARRAPIERRRAELARMEQAWFGRPWPPIAAPGPQR</sequence>
<reference evidence="1 2" key="2">
    <citation type="submission" date="2019-07" db="EMBL/GenBank/DDBJ databases">
        <authorList>
            <person name="Huang Y."/>
        </authorList>
    </citation>
    <scope>NUCLEOTIDE SEQUENCE [LARGE SCALE GENOMIC DNA]</scope>
    <source>
        <strain evidence="1 2">HY188</strain>
    </source>
</reference>
<dbReference type="Proteomes" id="UP000317344">
    <property type="component" value="Chromosome"/>
</dbReference>
<name>A0A516WZI0_9ACTN</name>
<gene>
    <name evidence="1" type="ORF">FO059_01480</name>
</gene>
<reference evidence="1 2" key="1">
    <citation type="submission" date="2019-07" db="EMBL/GenBank/DDBJ databases">
        <title>Tomitella cavernea sp. nov., an actinomycete isolated from soil.</title>
        <authorList>
            <person name="Cheng J."/>
        </authorList>
    </citation>
    <scope>NUCLEOTIDE SEQUENCE [LARGE SCALE GENOMIC DNA]</scope>
    <source>
        <strain evidence="1 2">HY188</strain>
    </source>
</reference>
<dbReference type="EMBL" id="CP041765">
    <property type="protein sequence ID" value="QDQ96254.1"/>
    <property type="molecule type" value="Genomic_DNA"/>
</dbReference>
<keyword evidence="2" id="KW-1185">Reference proteome</keyword>
<evidence type="ECO:0000313" key="2">
    <source>
        <dbReference type="Proteomes" id="UP000317344"/>
    </source>
</evidence>
<dbReference type="KEGG" id="toy:FO059_01480"/>
<accession>A0A516WZI0</accession>
<organism evidence="1 2">
    <name type="scientific">Tomitella fengzijianii</name>
    <dbReference type="NCBI Taxonomy" id="2597660"/>
    <lineage>
        <taxon>Bacteria</taxon>
        <taxon>Bacillati</taxon>
        <taxon>Actinomycetota</taxon>
        <taxon>Actinomycetes</taxon>
        <taxon>Mycobacteriales</taxon>
        <taxon>Tomitella</taxon>
    </lineage>
</organism>
<evidence type="ECO:0000313" key="1">
    <source>
        <dbReference type="EMBL" id="QDQ96254.1"/>
    </source>
</evidence>